<protein>
    <submittedName>
        <fullName evidence="1">ArpU family transcriptional regulator</fullName>
    </submittedName>
</protein>
<accession>A0A2I7ZJM3</accession>
<keyword evidence="2" id="KW-0614">Plasmid</keyword>
<dbReference type="EMBL" id="MF996509">
    <property type="protein sequence ID" value="AUS92817.1"/>
    <property type="molecule type" value="Genomic_DNA"/>
</dbReference>
<organism evidence="2">
    <name type="scientific">Bacillus glycinifermentans</name>
    <dbReference type="NCBI Taxonomy" id="1664069"/>
    <lineage>
        <taxon>Bacteria</taxon>
        <taxon>Bacillati</taxon>
        <taxon>Bacillota</taxon>
        <taxon>Bacilli</taxon>
        <taxon>Bacillales</taxon>
        <taxon>Bacillaceae</taxon>
        <taxon>Bacillus</taxon>
    </lineage>
</organism>
<reference evidence="2" key="1">
    <citation type="submission" date="2017-09" db="EMBL/GenBank/DDBJ databases">
        <title>Sequences of three plasmids isolated from Bacillus glycinfermentans NCCP 15922.</title>
        <authorList>
            <person name="Yu W.-S."/>
            <person name="Do H.-N."/>
            <person name="Cheong H.-M."/>
            <person name="Hwang K.-J."/>
        </authorList>
    </citation>
    <scope>NUCLEOTIDE SEQUENCE</scope>
    <source>
        <strain evidence="2">KBN06P03352</strain>
        <plasmid evidence="2">unnamed1</plasmid>
    </source>
</reference>
<proteinExistence type="predicted"/>
<evidence type="ECO:0000313" key="2">
    <source>
        <dbReference type="EMBL" id="AUS92817.1"/>
    </source>
</evidence>
<geneLocation type="plasmid" evidence="2">
    <name>unnamed1</name>
</geneLocation>
<dbReference type="AlphaFoldDB" id="A0A2I7ZJM3"/>
<dbReference type="EMBL" id="MF996509">
    <property type="protein sequence ID" value="AUS92771.1"/>
    <property type="molecule type" value="Genomic_DNA"/>
</dbReference>
<dbReference type="RefSeq" id="WP_048406266.1">
    <property type="nucleotide sequence ID" value="NZ_JARRUA010000024.1"/>
</dbReference>
<name>A0A2I7ZJM3_9BACI</name>
<evidence type="ECO:0000313" key="1">
    <source>
        <dbReference type="EMBL" id="AUS92771.1"/>
    </source>
</evidence>
<sequence>MKQVNLYIRAHQVRNLENVRIKYIGCLLLEYKGKRKYVFIDNVGERDQRASMLRLVCSGLKMLKEPCEILVLTLNDIEKKWKKYNDLWNEVNERVVAGGHDLSFKVCKNSDQDIGEVFKIFKSELDRYKRSYKNRLKLHLMHRK</sequence>